<keyword evidence="1" id="KW-0378">Hydrolase</keyword>
<evidence type="ECO:0000256" key="2">
    <source>
        <dbReference type="SAM" id="MobiDB-lite"/>
    </source>
</evidence>
<dbReference type="Gene3D" id="2.40.70.10">
    <property type="entry name" value="Acid Proteases"/>
    <property type="match status" value="1"/>
</dbReference>
<evidence type="ECO:0000259" key="3">
    <source>
        <dbReference type="PROSITE" id="PS50175"/>
    </source>
</evidence>
<feature type="domain" description="Peptidase A2" evidence="3">
    <location>
        <begin position="94"/>
        <end position="173"/>
    </location>
</feature>
<accession>A0A1X7USV9</accession>
<proteinExistence type="predicted"/>
<dbReference type="EnsemblMetazoa" id="Aqu2.1.30604_001">
    <property type="protein sequence ID" value="Aqu2.1.30604_001"/>
    <property type="gene ID" value="Aqu2.1.30604"/>
</dbReference>
<dbReference type="SUPFAM" id="SSF50630">
    <property type="entry name" value="Acid proteases"/>
    <property type="match status" value="1"/>
</dbReference>
<dbReference type="InterPro" id="IPR018061">
    <property type="entry name" value="Retropepsins"/>
</dbReference>
<dbReference type="InParanoid" id="A0A1X7USV9"/>
<dbReference type="OrthoDB" id="775972at2759"/>
<protein>
    <recommendedName>
        <fullName evidence="3">Peptidase A2 domain-containing protein</fullName>
    </recommendedName>
</protein>
<dbReference type="PROSITE" id="PS50175">
    <property type="entry name" value="ASP_PROT_RETROV"/>
    <property type="match status" value="1"/>
</dbReference>
<dbReference type="Pfam" id="PF00077">
    <property type="entry name" value="RVP"/>
    <property type="match status" value="1"/>
</dbReference>
<dbReference type="InterPro" id="IPR043502">
    <property type="entry name" value="DNA/RNA_pol_sf"/>
</dbReference>
<dbReference type="SUPFAM" id="SSF56672">
    <property type="entry name" value="DNA/RNA polymerases"/>
    <property type="match status" value="1"/>
</dbReference>
<reference evidence="4" key="1">
    <citation type="submission" date="2017-05" db="UniProtKB">
        <authorList>
            <consortium name="EnsemblMetazoa"/>
        </authorList>
    </citation>
    <scope>IDENTIFICATION</scope>
</reference>
<evidence type="ECO:0000313" key="4">
    <source>
        <dbReference type="EnsemblMetazoa" id="Aqu2.1.30604_001"/>
    </source>
</evidence>
<dbReference type="InterPro" id="IPR001995">
    <property type="entry name" value="Peptidase_A2_cat"/>
</dbReference>
<dbReference type="GO" id="GO:0006508">
    <property type="term" value="P:proteolysis"/>
    <property type="evidence" value="ECO:0007669"/>
    <property type="project" value="InterPro"/>
</dbReference>
<sequence>MWWFSFSSHMSVSKREMSFLWEIGKVCRSSKAKDTKAKSQPKAQRTAPKSTHAIAEGPINSPIIEDSEEVFMVSSLTSRVAPIPVTVIANGQPLEMELDTGAAVSLISEDMYKAKFKDSVTLRSSNITLHSYSGHLLTVMGTADLKVTYKDQKSTLPLVVVAGQGPSLLGRNWLQSIQLDWSSIKNVQVKASFDNLVKKHPKLFCCGLGKIIGVTAKIHVSDHVQPKFIKLRPLPYALKEKVEKELMHLQESGLITPIQFSDWAAPIVPVVKSDGSIRICGDYRVTVNAVAKLESYPLPKVEDLFAALLGVYYSLNWIFPMHISNWF</sequence>
<organism evidence="4">
    <name type="scientific">Amphimedon queenslandica</name>
    <name type="common">Sponge</name>
    <dbReference type="NCBI Taxonomy" id="400682"/>
    <lineage>
        <taxon>Eukaryota</taxon>
        <taxon>Metazoa</taxon>
        <taxon>Porifera</taxon>
        <taxon>Demospongiae</taxon>
        <taxon>Heteroscleromorpha</taxon>
        <taxon>Haplosclerida</taxon>
        <taxon>Niphatidae</taxon>
        <taxon>Amphimedon</taxon>
    </lineage>
</organism>
<dbReference type="GO" id="GO:0004190">
    <property type="term" value="F:aspartic-type endopeptidase activity"/>
    <property type="evidence" value="ECO:0007669"/>
    <property type="project" value="InterPro"/>
</dbReference>
<dbReference type="AlphaFoldDB" id="A0A1X7USV9"/>
<dbReference type="Gene3D" id="3.10.10.10">
    <property type="entry name" value="HIV Type 1 Reverse Transcriptase, subunit A, domain 1"/>
    <property type="match status" value="1"/>
</dbReference>
<dbReference type="eggNOG" id="KOG0017">
    <property type="taxonomic scope" value="Eukaryota"/>
</dbReference>
<dbReference type="OMA" id="LISEDMY"/>
<dbReference type="InterPro" id="IPR021109">
    <property type="entry name" value="Peptidase_aspartic_dom_sf"/>
</dbReference>
<name>A0A1X7USV9_AMPQE</name>
<dbReference type="PANTHER" id="PTHR37984">
    <property type="entry name" value="PROTEIN CBG26694"/>
    <property type="match status" value="1"/>
</dbReference>
<dbReference type="PANTHER" id="PTHR37984:SF13">
    <property type="entry name" value="RIBONUCLEASE H"/>
    <property type="match status" value="1"/>
</dbReference>
<evidence type="ECO:0000256" key="1">
    <source>
        <dbReference type="ARBA" id="ARBA00022801"/>
    </source>
</evidence>
<feature type="region of interest" description="Disordered" evidence="2">
    <location>
        <begin position="31"/>
        <end position="52"/>
    </location>
</feature>
<dbReference type="InterPro" id="IPR050951">
    <property type="entry name" value="Retrovirus_Pol_polyprotein"/>
</dbReference>